<dbReference type="EMBL" id="JAEUGD010000056">
    <property type="protein sequence ID" value="MBL6447894.1"/>
    <property type="molecule type" value="Genomic_DNA"/>
</dbReference>
<evidence type="ECO:0000313" key="2">
    <source>
        <dbReference type="Proteomes" id="UP000614216"/>
    </source>
</evidence>
<evidence type="ECO:0000313" key="1">
    <source>
        <dbReference type="EMBL" id="MBL6447894.1"/>
    </source>
</evidence>
<gene>
    <name evidence="1" type="ORF">JMN32_16365</name>
</gene>
<dbReference type="AlphaFoldDB" id="A0A937FXF6"/>
<organism evidence="1 2">
    <name type="scientific">Fulvivirga marina</name>
    <dbReference type="NCBI Taxonomy" id="2494733"/>
    <lineage>
        <taxon>Bacteria</taxon>
        <taxon>Pseudomonadati</taxon>
        <taxon>Bacteroidota</taxon>
        <taxon>Cytophagia</taxon>
        <taxon>Cytophagales</taxon>
        <taxon>Fulvivirgaceae</taxon>
        <taxon>Fulvivirga</taxon>
    </lineage>
</organism>
<dbReference type="Proteomes" id="UP000614216">
    <property type="component" value="Unassembled WGS sequence"/>
</dbReference>
<name>A0A937FXF6_9BACT</name>
<accession>A0A937FXF6</accession>
<sequence length="238" mass="27098">MNNNNYQWLSSLEVAFNPDANFLKKMGQTLEAMSDRALGSASLVGAFLMPPMPEAFQISSRGQNIYSLDGDLVIDGFGYRVQICWEYSDDSEKFDIKKISDTEKLRFWWCKFPVKEILQEQNKSFSIPINVASFSFVVESKTIVLPHILFQIHCASAITTELVENLNAIINEAQSSWNRENGELRGFIHSVGLVTQSDQNLLIFKIDLGNAGWEALEYLFEILEGSEFKVTRIELDNY</sequence>
<protein>
    <submittedName>
        <fullName evidence="1">Uncharacterized protein</fullName>
    </submittedName>
</protein>
<proteinExistence type="predicted"/>
<dbReference type="RefSeq" id="WP_202857437.1">
    <property type="nucleotide sequence ID" value="NZ_JAEUGD010000056.1"/>
</dbReference>
<comment type="caution">
    <text evidence="1">The sequence shown here is derived from an EMBL/GenBank/DDBJ whole genome shotgun (WGS) entry which is preliminary data.</text>
</comment>
<reference evidence="1" key="1">
    <citation type="submission" date="2021-01" db="EMBL/GenBank/DDBJ databases">
        <title>Fulvivirga kasyanovii gen. nov., sp nov., a novel member of the phylum Bacteroidetes isolated from seawater in a mussel farm.</title>
        <authorList>
            <person name="Zhao L.-H."/>
            <person name="Wang Z.-J."/>
        </authorList>
    </citation>
    <scope>NUCLEOTIDE SEQUENCE</scope>
    <source>
        <strain evidence="1">29W222</strain>
    </source>
</reference>
<keyword evidence="2" id="KW-1185">Reference proteome</keyword>